<comment type="caution">
    <text evidence="5">The sequence shown here is derived from an EMBL/GenBank/DDBJ whole genome shotgun (WGS) entry which is preliminary data.</text>
</comment>
<dbReference type="Pfam" id="PF02826">
    <property type="entry name" value="2-Hacid_dh_C"/>
    <property type="match status" value="1"/>
</dbReference>
<evidence type="ECO:0000313" key="5">
    <source>
        <dbReference type="EMBL" id="CAG7557467.1"/>
    </source>
</evidence>
<keyword evidence="1 2" id="KW-0560">Oxidoreductase</keyword>
<gene>
    <name evidence="5" type="ORF">FEQUK3_LOCUS3181</name>
</gene>
<dbReference type="InterPro" id="IPR006140">
    <property type="entry name" value="D-isomer_DH_NAD-bd"/>
</dbReference>
<dbReference type="PANTHER" id="PTHR10996:SF281">
    <property type="entry name" value="D-ISOMER SPECIFIC 2-HYDROXYACID DEHYDROGENASE NAD-BINDING DOMAIN-CONTAINING PROTEIN-RELATED"/>
    <property type="match status" value="1"/>
</dbReference>
<dbReference type="CDD" id="cd12168">
    <property type="entry name" value="Mand_dh_like"/>
    <property type="match status" value="1"/>
</dbReference>
<evidence type="ECO:0000313" key="6">
    <source>
        <dbReference type="Proteomes" id="UP000693738"/>
    </source>
</evidence>
<dbReference type="InterPro" id="IPR050223">
    <property type="entry name" value="D-isomer_2-hydroxyacid_DH"/>
</dbReference>
<dbReference type="GO" id="GO:0051287">
    <property type="term" value="F:NAD binding"/>
    <property type="evidence" value="ECO:0007669"/>
    <property type="project" value="InterPro"/>
</dbReference>
<dbReference type="Pfam" id="PF00389">
    <property type="entry name" value="2-Hacid_dh"/>
    <property type="match status" value="1"/>
</dbReference>
<evidence type="ECO:0000259" key="4">
    <source>
        <dbReference type="Pfam" id="PF02826"/>
    </source>
</evidence>
<feature type="domain" description="D-isomer specific 2-hydroxyacid dehydrogenase NAD-binding" evidence="4">
    <location>
        <begin position="142"/>
        <end position="325"/>
    </location>
</feature>
<dbReference type="GO" id="GO:0030267">
    <property type="term" value="F:glyoxylate reductase (NADPH) activity"/>
    <property type="evidence" value="ECO:0007669"/>
    <property type="project" value="TreeGrafter"/>
</dbReference>
<reference evidence="5" key="1">
    <citation type="submission" date="2021-05" db="EMBL/GenBank/DDBJ databases">
        <authorList>
            <person name="Khan N."/>
        </authorList>
    </citation>
    <scope>NUCLEOTIDE SEQUENCE</scope>
</reference>
<dbReference type="GO" id="GO:0016618">
    <property type="term" value="F:hydroxypyruvate reductase [NAD(P)H] activity"/>
    <property type="evidence" value="ECO:0007669"/>
    <property type="project" value="TreeGrafter"/>
</dbReference>
<dbReference type="InterPro" id="IPR029753">
    <property type="entry name" value="D-isomer_DH_CS"/>
</dbReference>
<comment type="similarity">
    <text evidence="2">Belongs to the D-isomer specific 2-hydroxyacid dehydrogenase family.</text>
</comment>
<dbReference type="InterPro" id="IPR006139">
    <property type="entry name" value="D-isomer_2_OHA_DH_cat_dom"/>
</dbReference>
<name>A0A8J2NB56_FUSEQ</name>
<organism evidence="5 6">
    <name type="scientific">Fusarium equiseti</name>
    <name type="common">Fusarium scirpi</name>
    <dbReference type="NCBI Taxonomy" id="61235"/>
    <lineage>
        <taxon>Eukaryota</taxon>
        <taxon>Fungi</taxon>
        <taxon>Dikarya</taxon>
        <taxon>Ascomycota</taxon>
        <taxon>Pezizomycotina</taxon>
        <taxon>Sordariomycetes</taxon>
        <taxon>Hypocreomycetidae</taxon>
        <taxon>Hypocreales</taxon>
        <taxon>Nectriaceae</taxon>
        <taxon>Fusarium</taxon>
        <taxon>Fusarium incarnatum-equiseti species complex</taxon>
    </lineage>
</organism>
<proteinExistence type="inferred from homology"/>
<feature type="domain" description="D-isomer specific 2-hydroxyacid dehydrogenase catalytic" evidence="3">
    <location>
        <begin position="88"/>
        <end position="349"/>
    </location>
</feature>
<dbReference type="Proteomes" id="UP000693738">
    <property type="component" value="Unassembled WGS sequence"/>
</dbReference>
<accession>A0A8J2NB56</accession>
<evidence type="ECO:0000259" key="3">
    <source>
        <dbReference type="Pfam" id="PF00389"/>
    </source>
</evidence>
<evidence type="ECO:0000256" key="1">
    <source>
        <dbReference type="ARBA" id="ARBA00023002"/>
    </source>
</evidence>
<dbReference type="PROSITE" id="PS00671">
    <property type="entry name" value="D_2_HYDROXYACID_DH_3"/>
    <property type="match status" value="1"/>
</dbReference>
<dbReference type="GO" id="GO:0005829">
    <property type="term" value="C:cytosol"/>
    <property type="evidence" value="ECO:0007669"/>
    <property type="project" value="TreeGrafter"/>
</dbReference>
<evidence type="ECO:0000256" key="2">
    <source>
        <dbReference type="RuleBase" id="RU003719"/>
    </source>
</evidence>
<protein>
    <submittedName>
        <fullName evidence="5">Uncharacterized protein</fullName>
    </submittedName>
</protein>
<dbReference type="AlphaFoldDB" id="A0A8J2NB56"/>
<sequence length="370" mass="41140">MGGGKPIVLRLGEDVKYNRNFYDNVFTQKFDVVANEEPDRESFIKALKENKYVLRSVAKNTKSDNPRYGQFSAIYRPHFQTGGEMGQWDDELIPLLPPSVRIFASAGAGFNWADVDALGRRKIWYANGAGASDEAVSDTALWMILSVFRNFWMSQKGARSCDPEQFNKMHKFIATISYNPRGHVLGIVGLGNISKLVAQKARLALGMKIHYFDVLRSPPEVEEELQATYHSSLHSLLNIADCVTLHTPLNAHTQDMINKETFAAMKDGARLVNTARGQIVNEEALIEVLKNGKISAAGLDVHYHEPQVSKELAEMDNVILTCHNGGAAITTRINFELMAMENIMRVVDENGDFCGEPTTAVNRKAFEGAS</sequence>
<dbReference type="EMBL" id="CAJSTJ010000119">
    <property type="protein sequence ID" value="CAG7557467.1"/>
    <property type="molecule type" value="Genomic_DNA"/>
</dbReference>
<dbReference type="PANTHER" id="PTHR10996">
    <property type="entry name" value="2-HYDROXYACID DEHYDROGENASE-RELATED"/>
    <property type="match status" value="1"/>
</dbReference>